<protein>
    <submittedName>
        <fullName evidence="2">Uncharacterized protein</fullName>
    </submittedName>
</protein>
<proteinExistence type="predicted"/>
<keyword evidence="3" id="KW-1185">Reference proteome</keyword>
<organism evidence="2 3">
    <name type="scientific">Georgenia satyanarayanai</name>
    <dbReference type="NCBI Taxonomy" id="860221"/>
    <lineage>
        <taxon>Bacteria</taxon>
        <taxon>Bacillati</taxon>
        <taxon>Actinomycetota</taxon>
        <taxon>Actinomycetes</taxon>
        <taxon>Micrococcales</taxon>
        <taxon>Bogoriellaceae</taxon>
        <taxon>Georgenia</taxon>
    </lineage>
</organism>
<evidence type="ECO:0000256" key="1">
    <source>
        <dbReference type="SAM" id="MobiDB-lite"/>
    </source>
</evidence>
<evidence type="ECO:0000313" key="3">
    <source>
        <dbReference type="Proteomes" id="UP000250222"/>
    </source>
</evidence>
<evidence type="ECO:0000313" key="2">
    <source>
        <dbReference type="EMBL" id="SSA36784.1"/>
    </source>
</evidence>
<dbReference type="RefSeq" id="WP_110850934.1">
    <property type="nucleotide sequence ID" value="NZ_QKLZ01000001.1"/>
</dbReference>
<feature type="compositionally biased region" description="Basic residues" evidence="1">
    <location>
        <begin position="1"/>
        <end position="10"/>
    </location>
</feature>
<dbReference type="EMBL" id="UETB01000001">
    <property type="protein sequence ID" value="SSA36784.1"/>
    <property type="molecule type" value="Genomic_DNA"/>
</dbReference>
<sequence>MRLFSRRKHQGSTSTEVPPAQRRAEVTAHFRDFVATRVGVEAYIEPPTPNDPTTMVLVARTGEWTRRRIPDPKAAWALARELEIPVYDVNLTGYPSSMRRWSAAQRRK</sequence>
<gene>
    <name evidence="2" type="ORF">SAMN05216184_101446</name>
</gene>
<name>A0A2Y8ZXI6_9MICO</name>
<dbReference type="OrthoDB" id="5192422at2"/>
<dbReference type="Proteomes" id="UP000250222">
    <property type="component" value="Unassembled WGS sequence"/>
</dbReference>
<dbReference type="AlphaFoldDB" id="A0A2Y8ZXI6"/>
<feature type="region of interest" description="Disordered" evidence="1">
    <location>
        <begin position="1"/>
        <end position="21"/>
    </location>
</feature>
<reference evidence="2 3" key="1">
    <citation type="submission" date="2016-10" db="EMBL/GenBank/DDBJ databases">
        <authorList>
            <person name="Cai Z."/>
        </authorList>
    </citation>
    <scope>NUCLEOTIDE SEQUENCE [LARGE SCALE GENOMIC DNA]</scope>
    <source>
        <strain evidence="2 3">CGMCC 1.10826</strain>
    </source>
</reference>
<accession>A0A2Y8ZXI6</accession>